<dbReference type="EMBL" id="CP018477">
    <property type="protein sequence ID" value="ASV74748.1"/>
    <property type="molecule type" value="Genomic_DNA"/>
</dbReference>
<dbReference type="InterPro" id="IPR031312">
    <property type="entry name" value="Na/sul_symport_CS"/>
</dbReference>
<accession>A0A286RFL2</accession>
<gene>
    <name evidence="9" type="ORF">THTE_2146</name>
</gene>
<dbReference type="FunFam" id="3.30.70.1450:FF:000009">
    <property type="entry name" value="SLC13 family permease"/>
    <property type="match status" value="1"/>
</dbReference>
<feature type="transmembrane region" description="Helical" evidence="7">
    <location>
        <begin position="474"/>
        <end position="492"/>
    </location>
</feature>
<evidence type="ECO:0000256" key="7">
    <source>
        <dbReference type="SAM" id="Phobius"/>
    </source>
</evidence>
<evidence type="ECO:0000256" key="1">
    <source>
        <dbReference type="ARBA" id="ARBA00004141"/>
    </source>
</evidence>
<dbReference type="InterPro" id="IPR036721">
    <property type="entry name" value="RCK_C_sf"/>
</dbReference>
<evidence type="ECO:0000259" key="8">
    <source>
        <dbReference type="PROSITE" id="PS51202"/>
    </source>
</evidence>
<dbReference type="GO" id="GO:0008324">
    <property type="term" value="F:monoatomic cation transmembrane transporter activity"/>
    <property type="evidence" value="ECO:0007669"/>
    <property type="project" value="InterPro"/>
</dbReference>
<feature type="transmembrane region" description="Helical" evidence="7">
    <location>
        <begin position="59"/>
        <end position="81"/>
    </location>
</feature>
<feature type="transmembrane region" description="Helical" evidence="7">
    <location>
        <begin position="411"/>
        <end position="430"/>
    </location>
</feature>
<name>A0A286RFL2_9BACT</name>
<evidence type="ECO:0000256" key="6">
    <source>
        <dbReference type="ARBA" id="ARBA00023136"/>
    </source>
</evidence>
<dbReference type="Pfam" id="PF02080">
    <property type="entry name" value="TrkA_C"/>
    <property type="match status" value="2"/>
</dbReference>
<keyword evidence="2" id="KW-0813">Transport</keyword>
<dbReference type="AlphaFoldDB" id="A0A286RFL2"/>
<feature type="transmembrane region" description="Helical" evidence="7">
    <location>
        <begin position="558"/>
        <end position="576"/>
    </location>
</feature>
<evidence type="ECO:0000313" key="10">
    <source>
        <dbReference type="Proteomes" id="UP000215086"/>
    </source>
</evidence>
<dbReference type="Pfam" id="PF03600">
    <property type="entry name" value="CitMHS"/>
    <property type="match status" value="2"/>
</dbReference>
<keyword evidence="10" id="KW-1185">Reference proteome</keyword>
<dbReference type="PROSITE" id="PS01271">
    <property type="entry name" value="NA_SULFATE"/>
    <property type="match status" value="1"/>
</dbReference>
<dbReference type="RefSeq" id="WP_095414986.1">
    <property type="nucleotide sequence ID" value="NZ_CP018477.1"/>
</dbReference>
<dbReference type="OrthoDB" id="9765532at2"/>
<keyword evidence="3 7" id="KW-0812">Transmembrane</keyword>
<dbReference type="InterPro" id="IPR006037">
    <property type="entry name" value="RCK_C"/>
</dbReference>
<feature type="transmembrane region" description="Helical" evidence="7">
    <location>
        <begin position="136"/>
        <end position="155"/>
    </location>
</feature>
<feature type="domain" description="RCK C-terminal" evidence="8">
    <location>
        <begin position="306"/>
        <end position="392"/>
    </location>
</feature>
<dbReference type="Gene3D" id="3.30.70.1450">
    <property type="entry name" value="Regulator of K+ conductance, C-terminal domain"/>
    <property type="match status" value="2"/>
</dbReference>
<evidence type="ECO:0000313" key="9">
    <source>
        <dbReference type="EMBL" id="ASV74748.1"/>
    </source>
</evidence>
<organism evidence="9 10">
    <name type="scientific">Thermogutta terrifontis</name>
    <dbReference type="NCBI Taxonomy" id="1331910"/>
    <lineage>
        <taxon>Bacteria</taxon>
        <taxon>Pseudomonadati</taxon>
        <taxon>Planctomycetota</taxon>
        <taxon>Planctomycetia</taxon>
        <taxon>Pirellulales</taxon>
        <taxon>Thermoguttaceae</taxon>
        <taxon>Thermogutta</taxon>
    </lineage>
</organism>
<dbReference type="PANTHER" id="PTHR43652">
    <property type="entry name" value="BASIC AMINO ACID ANTIPORTER YFCC-RELATED"/>
    <property type="match status" value="1"/>
</dbReference>
<dbReference type="InterPro" id="IPR004680">
    <property type="entry name" value="Cit_transptr-like_dom"/>
</dbReference>
<feature type="transmembrane region" description="Helical" evidence="7">
    <location>
        <begin position="442"/>
        <end position="462"/>
    </location>
</feature>
<keyword evidence="5 7" id="KW-1133">Transmembrane helix</keyword>
<feature type="transmembrane region" description="Helical" evidence="7">
    <location>
        <begin position="596"/>
        <end position="616"/>
    </location>
</feature>
<dbReference type="GO" id="GO:0005886">
    <property type="term" value="C:plasma membrane"/>
    <property type="evidence" value="ECO:0007669"/>
    <property type="project" value="TreeGrafter"/>
</dbReference>
<feature type="transmembrane region" description="Helical" evidence="7">
    <location>
        <begin position="6"/>
        <end position="22"/>
    </location>
</feature>
<proteinExistence type="predicted"/>
<dbReference type="KEGG" id="ttf:THTE_2146"/>
<evidence type="ECO:0000256" key="2">
    <source>
        <dbReference type="ARBA" id="ARBA00022448"/>
    </source>
</evidence>
<evidence type="ECO:0000256" key="5">
    <source>
        <dbReference type="ARBA" id="ARBA00022989"/>
    </source>
</evidence>
<keyword evidence="6 7" id="KW-0472">Membrane</keyword>
<reference evidence="9 10" key="1">
    <citation type="journal article" name="Front. Microbiol.">
        <title>Sugar Metabolism of the First Thermophilic Planctomycete Thermogutta terrifontis: Comparative Genomic and Transcriptomic Approaches.</title>
        <authorList>
            <person name="Elcheninov A.G."/>
            <person name="Menzel P."/>
            <person name="Gudbergsdottir S.R."/>
            <person name="Slesarev A.I."/>
            <person name="Kadnikov V.V."/>
            <person name="Krogh A."/>
            <person name="Bonch-Osmolovskaya E.A."/>
            <person name="Peng X."/>
            <person name="Kublanov I.V."/>
        </authorList>
    </citation>
    <scope>NUCLEOTIDE SEQUENCE [LARGE SCALE GENOMIC DNA]</scope>
    <source>
        <strain evidence="9 10">R1</strain>
    </source>
</reference>
<feature type="transmembrane region" description="Helical" evidence="7">
    <location>
        <begin position="518"/>
        <end position="546"/>
    </location>
</feature>
<protein>
    <submittedName>
        <fullName evidence="9">Sulfate permease, Trk-type</fullName>
    </submittedName>
</protein>
<feature type="domain" description="RCK C-terminal" evidence="8">
    <location>
        <begin position="216"/>
        <end position="301"/>
    </location>
</feature>
<keyword evidence="4" id="KW-0677">Repeat</keyword>
<dbReference type="GO" id="GO:0006813">
    <property type="term" value="P:potassium ion transport"/>
    <property type="evidence" value="ECO:0007669"/>
    <property type="project" value="InterPro"/>
</dbReference>
<feature type="transmembrane region" description="Helical" evidence="7">
    <location>
        <begin position="191"/>
        <end position="212"/>
    </location>
</feature>
<dbReference type="SUPFAM" id="SSF116726">
    <property type="entry name" value="TrkA C-terminal domain-like"/>
    <property type="match status" value="2"/>
</dbReference>
<feature type="transmembrane region" description="Helical" evidence="7">
    <location>
        <begin position="29"/>
        <end position="47"/>
    </location>
</feature>
<dbReference type="Proteomes" id="UP000215086">
    <property type="component" value="Chromosome"/>
</dbReference>
<dbReference type="PANTHER" id="PTHR43652:SF2">
    <property type="entry name" value="BASIC AMINO ACID ANTIPORTER YFCC-RELATED"/>
    <property type="match status" value="1"/>
</dbReference>
<evidence type="ECO:0000256" key="4">
    <source>
        <dbReference type="ARBA" id="ARBA00022737"/>
    </source>
</evidence>
<sequence length="620" mass="66827">MLEFGAAISLIVVGLIFVLLATTRLAPDVVLMGGLTILLLTGCVTSQEALQGFSNEGMITIAVLFVVGAGLVETGAVSALADTLFGRAKSVTGAIARVMIPTTALSAFINNTPVVSMLIPAINDWARQNRIPPSKLLLPLSYAAILGGTCTLIGTSTNLVVNGLLIRAYDQGQLAWAPHVTRGLGMFDPTWVGLPIAVAGIAFVLISHRWLLPARDPITPIREDPKQYTTEMLVEPGSPLVGKTIEEAGLRHLPGLYLAEINRDGQVLPAVSPQERLRANDRLIFVGVVESVRDLQRIRGLVPATNQVFKLDAPRSQRCLIEAVISERCPIVGKSIRDGRFRSRYNAVVIGVAREGERLQGKIGDIVLRRGDTVLLEAHPSFVEIHRHSRDFYLISRLEDSKPPRFEKSKTALLILAAMVLVVTVSESFGDLGLKIGSWELVFGKITMLKGALLAAAAMLAFQCCTLSEARRAIDWQVLVAIGAAFGIGTALERTGAAAFVAHHLIHWVGQNPRLTLLAIHAITSLTTELVTNNAAAALMFPFALATAQELQVNPMPFVISVLTAASASFATPLGYQTNLMVYGPGGYRFTDYLKIGIPMNILVTVLTVTLAPLIWPFHR</sequence>
<evidence type="ECO:0000256" key="3">
    <source>
        <dbReference type="ARBA" id="ARBA00022692"/>
    </source>
</evidence>
<comment type="subcellular location">
    <subcellularLocation>
        <location evidence="1">Membrane</location>
        <topology evidence="1">Multi-pass membrane protein</topology>
    </subcellularLocation>
</comment>
<dbReference type="PROSITE" id="PS51202">
    <property type="entry name" value="RCK_C"/>
    <property type="match status" value="2"/>
</dbReference>
<dbReference type="InterPro" id="IPR051679">
    <property type="entry name" value="DASS-Related_Transporters"/>
</dbReference>